<dbReference type="RefSeq" id="WP_134209872.1">
    <property type="nucleotide sequence ID" value="NZ_CP038015.1"/>
</dbReference>
<dbReference type="Proteomes" id="UP000294292">
    <property type="component" value="Chromosome"/>
</dbReference>
<accession>A0A4P6ZXS3</accession>
<dbReference type="Pfam" id="PF09602">
    <property type="entry name" value="PhaP_Bmeg"/>
    <property type="match status" value="1"/>
</dbReference>
<protein>
    <recommendedName>
        <fullName evidence="3">Polyhydroxyalkanoic acid inclusion protein PhaP</fullName>
    </recommendedName>
</protein>
<sequence>MNTNITTMTNQQSINAVDSIWDGWLNSFKTLQGFQTEMAEKSLQAVENQKEFMNTTRGALKKMEEEETKIKEEWKTNLQSTLNTVDNNQGNPLVSTWMNQIEEINNSVQALSWTPSKIMLDLFTQSQNQFESNIKEALDQQQKGRSEVLKTVEQLTEKMKQTHKELLPTV</sequence>
<organism evidence="1 2">
    <name type="scientific">Paenisporosarcina antarctica</name>
    <dbReference type="NCBI Taxonomy" id="417367"/>
    <lineage>
        <taxon>Bacteria</taxon>
        <taxon>Bacillati</taxon>
        <taxon>Bacillota</taxon>
        <taxon>Bacilli</taxon>
        <taxon>Bacillales</taxon>
        <taxon>Caryophanaceae</taxon>
        <taxon>Paenisporosarcina</taxon>
    </lineage>
</organism>
<proteinExistence type="predicted"/>
<keyword evidence="2" id="KW-1185">Reference proteome</keyword>
<evidence type="ECO:0000313" key="1">
    <source>
        <dbReference type="EMBL" id="QBP41227.1"/>
    </source>
</evidence>
<name>A0A4P6ZXS3_9BACL</name>
<dbReference type="KEGG" id="panc:E2636_08805"/>
<dbReference type="AlphaFoldDB" id="A0A4P6ZXS3"/>
<reference evidence="1 2" key="1">
    <citation type="submission" date="2019-03" db="EMBL/GenBank/DDBJ databases">
        <title>Complete genome sequence of Paenisporosarcina antarctica CGMCC 1.6503T.</title>
        <authorList>
            <person name="Rong J.-C."/>
            <person name="Chi N.-Y."/>
            <person name="Zhang Q.-F."/>
        </authorList>
    </citation>
    <scope>NUCLEOTIDE SEQUENCE [LARGE SCALE GENOMIC DNA]</scope>
    <source>
        <strain evidence="1 2">CGMCC 1.6503</strain>
    </source>
</reference>
<dbReference type="InterPro" id="IPR011728">
    <property type="entry name" value="PhaP_Bmeg"/>
</dbReference>
<gene>
    <name evidence="1" type="ORF">E2636_08805</name>
</gene>
<evidence type="ECO:0000313" key="2">
    <source>
        <dbReference type="Proteomes" id="UP000294292"/>
    </source>
</evidence>
<dbReference type="EMBL" id="CP038015">
    <property type="protein sequence ID" value="QBP41227.1"/>
    <property type="molecule type" value="Genomic_DNA"/>
</dbReference>
<dbReference type="OrthoDB" id="2677976at2"/>
<evidence type="ECO:0008006" key="3">
    <source>
        <dbReference type="Google" id="ProtNLM"/>
    </source>
</evidence>